<evidence type="ECO:0000313" key="10">
    <source>
        <dbReference type="EMBL" id="EJJ08379.1"/>
    </source>
</evidence>
<dbReference type="STRING" id="1160718.SU9_03986"/>
<protein>
    <recommendedName>
        <fullName evidence="8">Ferredoxin</fullName>
    </recommendedName>
</protein>
<dbReference type="Gene3D" id="3.30.70.20">
    <property type="match status" value="1"/>
</dbReference>
<dbReference type="RefSeq" id="WP_006602379.1">
    <property type="nucleotide sequence ID" value="NZ_CP072931.1"/>
</dbReference>
<dbReference type="HOGENOM" id="CLU_139698_6_0_11"/>
<dbReference type="PANTHER" id="PTHR36923">
    <property type="entry name" value="FERREDOXIN"/>
    <property type="match status" value="1"/>
</dbReference>
<evidence type="ECO:0000256" key="9">
    <source>
        <dbReference type="SAM" id="MobiDB-lite"/>
    </source>
</evidence>
<keyword evidence="4 8" id="KW-0249">Electron transport</keyword>
<dbReference type="AlphaFoldDB" id="J1RV45"/>
<dbReference type="EMBL" id="CP072931">
    <property type="protein sequence ID" value="QTZ94748.1"/>
    <property type="molecule type" value="Genomic_DNA"/>
</dbReference>
<reference evidence="11" key="2">
    <citation type="submission" date="2021-04" db="EMBL/GenBank/DDBJ databases">
        <authorList>
            <person name="Wen M.-L."/>
            <person name="Han X.-L."/>
            <person name="Xiong J."/>
        </authorList>
    </citation>
    <scope>NUCLEOTIDE SEQUENCE</scope>
    <source>
        <strain evidence="11">AGR0001</strain>
    </source>
</reference>
<accession>J1RV45</accession>
<dbReference type="PRINTS" id="PR00352">
    <property type="entry name" value="3FE4SFRDOXIN"/>
</dbReference>
<dbReference type="InterPro" id="IPR051269">
    <property type="entry name" value="Fe-S_cluster_ET"/>
</dbReference>
<evidence type="ECO:0000256" key="1">
    <source>
        <dbReference type="ARBA" id="ARBA00001927"/>
    </source>
</evidence>
<sequence>MRVTANRDTCTVSSLCVYRAPDVFDQDDDGHVLVLDPEPPESSRAAVRDAARSCPTRSIHLDEEE</sequence>
<dbReference type="Pfam" id="PF13459">
    <property type="entry name" value="Fer4_15"/>
    <property type="match status" value="1"/>
</dbReference>
<evidence type="ECO:0000256" key="4">
    <source>
        <dbReference type="ARBA" id="ARBA00022982"/>
    </source>
</evidence>
<dbReference type="Proteomes" id="UP000009036">
    <property type="component" value="Chromosome"/>
</dbReference>
<keyword evidence="5 8" id="KW-0408">Iron</keyword>
<keyword evidence="7" id="KW-0003">3Fe-4S</keyword>
<dbReference type="OrthoDB" id="9803319at2"/>
<reference evidence="10" key="1">
    <citation type="journal article" date="2012" name="J. Bacteriol.">
        <title>Genome Sequence of Streptomyces auratus Strain AGR0001, a Phoslactomycin-Producing Actinomycete.</title>
        <authorList>
            <person name="Han X."/>
            <person name="Li M."/>
            <person name="Ding Z."/>
            <person name="Zhao J."/>
            <person name="Ji K."/>
            <person name="Wen M."/>
            <person name="Lu T."/>
        </authorList>
    </citation>
    <scope>NUCLEOTIDE SEQUENCE [LARGE SCALE GENOMIC DNA]</scope>
    <source>
        <strain evidence="10">AGR0001</strain>
    </source>
</reference>
<dbReference type="GO" id="GO:0009055">
    <property type="term" value="F:electron transfer activity"/>
    <property type="evidence" value="ECO:0007669"/>
    <property type="project" value="UniProtKB-UniRule"/>
</dbReference>
<dbReference type="PATRIC" id="fig|1160718.3.peg.824"/>
<dbReference type="InterPro" id="IPR001080">
    <property type="entry name" value="3Fe4S_ferredoxin"/>
</dbReference>
<dbReference type="GO" id="GO:0051538">
    <property type="term" value="F:3 iron, 4 sulfur cluster binding"/>
    <property type="evidence" value="ECO:0007669"/>
    <property type="project" value="UniProtKB-KW"/>
</dbReference>
<keyword evidence="3 8" id="KW-0479">Metal-binding</keyword>
<name>J1RV45_9ACTN</name>
<dbReference type="KEGG" id="sauh:SU9_027595"/>
<keyword evidence="12" id="KW-1185">Reference proteome</keyword>
<evidence type="ECO:0000313" key="11">
    <source>
        <dbReference type="EMBL" id="QTZ94748.1"/>
    </source>
</evidence>
<dbReference type="EMBL" id="AJGV01000031">
    <property type="protein sequence ID" value="EJJ08379.1"/>
    <property type="molecule type" value="Genomic_DNA"/>
</dbReference>
<evidence type="ECO:0000256" key="3">
    <source>
        <dbReference type="ARBA" id="ARBA00022723"/>
    </source>
</evidence>
<dbReference type="eggNOG" id="COG1141">
    <property type="taxonomic scope" value="Bacteria"/>
</dbReference>
<proteinExistence type="predicted"/>
<comment type="function">
    <text evidence="8">Ferredoxins are iron-sulfur proteins that transfer electrons in a wide variety of metabolic reactions.</text>
</comment>
<feature type="region of interest" description="Disordered" evidence="9">
    <location>
        <begin position="36"/>
        <end position="65"/>
    </location>
</feature>
<dbReference type="PANTHER" id="PTHR36923:SF3">
    <property type="entry name" value="FERREDOXIN"/>
    <property type="match status" value="1"/>
</dbReference>
<evidence type="ECO:0000256" key="5">
    <source>
        <dbReference type="ARBA" id="ARBA00023004"/>
    </source>
</evidence>
<evidence type="ECO:0000256" key="6">
    <source>
        <dbReference type="ARBA" id="ARBA00023014"/>
    </source>
</evidence>
<comment type="cofactor">
    <cofactor evidence="1">
        <name>[3Fe-4S] cluster</name>
        <dbReference type="ChEBI" id="CHEBI:21137"/>
    </cofactor>
</comment>
<evidence type="ECO:0000256" key="8">
    <source>
        <dbReference type="RuleBase" id="RU368020"/>
    </source>
</evidence>
<evidence type="ECO:0000256" key="2">
    <source>
        <dbReference type="ARBA" id="ARBA00022448"/>
    </source>
</evidence>
<evidence type="ECO:0000313" key="12">
    <source>
        <dbReference type="Proteomes" id="UP000009036"/>
    </source>
</evidence>
<gene>
    <name evidence="11" type="ORF">SU9_027595</name>
    <name evidence="10" type="ORF">SU9_03986</name>
</gene>
<dbReference type="GO" id="GO:0005506">
    <property type="term" value="F:iron ion binding"/>
    <property type="evidence" value="ECO:0007669"/>
    <property type="project" value="UniProtKB-UniRule"/>
</dbReference>
<dbReference type="SUPFAM" id="SSF54862">
    <property type="entry name" value="4Fe-4S ferredoxins"/>
    <property type="match status" value="1"/>
</dbReference>
<keyword evidence="2 8" id="KW-0813">Transport</keyword>
<evidence type="ECO:0000256" key="7">
    <source>
        <dbReference type="ARBA" id="ARBA00023291"/>
    </source>
</evidence>
<organism evidence="10">
    <name type="scientific">Streptomyces auratus AGR0001</name>
    <dbReference type="NCBI Taxonomy" id="1160718"/>
    <lineage>
        <taxon>Bacteria</taxon>
        <taxon>Bacillati</taxon>
        <taxon>Actinomycetota</taxon>
        <taxon>Actinomycetes</taxon>
        <taxon>Kitasatosporales</taxon>
        <taxon>Streptomycetaceae</taxon>
        <taxon>Streptomyces</taxon>
    </lineage>
</organism>
<keyword evidence="6 8" id="KW-0411">Iron-sulfur</keyword>